<dbReference type="PANTHER" id="PTHR42855">
    <property type="entry name" value="ABC TRANSPORTER ATP-BINDING SUBUNIT"/>
    <property type="match status" value="1"/>
</dbReference>
<proteinExistence type="predicted"/>
<dbReference type="RefSeq" id="WP_201103911.1">
    <property type="nucleotide sequence ID" value="NZ_CP067977.1"/>
</dbReference>
<feature type="compositionally biased region" description="Low complexity" evidence="4">
    <location>
        <begin position="502"/>
        <end position="548"/>
    </location>
</feature>
<evidence type="ECO:0000256" key="3">
    <source>
        <dbReference type="SAM" id="Coils"/>
    </source>
</evidence>
<evidence type="ECO:0000313" key="7">
    <source>
        <dbReference type="Proteomes" id="UP000595448"/>
    </source>
</evidence>
<dbReference type="InterPro" id="IPR051309">
    <property type="entry name" value="ABCF_ATPase"/>
</dbReference>
<dbReference type="GO" id="GO:0005524">
    <property type="term" value="F:ATP binding"/>
    <property type="evidence" value="ECO:0007669"/>
    <property type="project" value="UniProtKB-KW"/>
</dbReference>
<dbReference type="Pfam" id="PF00005">
    <property type="entry name" value="ABC_tran"/>
    <property type="match status" value="2"/>
</dbReference>
<gene>
    <name evidence="6" type="ORF">JIP62_05570</name>
</gene>
<evidence type="ECO:0000256" key="2">
    <source>
        <dbReference type="ARBA" id="ARBA00022840"/>
    </source>
</evidence>
<keyword evidence="1" id="KW-0547">Nucleotide-binding</keyword>
<name>A0ABX7BVN0_9CAUL</name>
<dbReference type="SMART" id="SM00382">
    <property type="entry name" value="AAA"/>
    <property type="match status" value="2"/>
</dbReference>
<dbReference type="Gene3D" id="3.40.50.300">
    <property type="entry name" value="P-loop containing nucleotide triphosphate hydrolases"/>
    <property type="match status" value="2"/>
</dbReference>
<dbReference type="PROSITE" id="PS00211">
    <property type="entry name" value="ABC_TRANSPORTER_1"/>
    <property type="match status" value="2"/>
</dbReference>
<dbReference type="Proteomes" id="UP000595448">
    <property type="component" value="Chromosome"/>
</dbReference>
<dbReference type="InterPro" id="IPR027417">
    <property type="entry name" value="P-loop_NTPase"/>
</dbReference>
<dbReference type="Gene3D" id="1.10.287.380">
    <property type="entry name" value="Valyl-tRNA synthetase, C-terminal domain"/>
    <property type="match status" value="1"/>
</dbReference>
<keyword evidence="2 6" id="KW-0067">ATP-binding</keyword>
<dbReference type="CDD" id="cd03221">
    <property type="entry name" value="ABCF_EF-3"/>
    <property type="match status" value="2"/>
</dbReference>
<dbReference type="PANTHER" id="PTHR42855:SF1">
    <property type="entry name" value="ABC TRANSPORTER DOMAIN-CONTAINING PROTEIN"/>
    <property type="match status" value="1"/>
</dbReference>
<evidence type="ECO:0000256" key="4">
    <source>
        <dbReference type="SAM" id="MobiDB-lite"/>
    </source>
</evidence>
<dbReference type="EMBL" id="CP067977">
    <property type="protein sequence ID" value="QQQ19560.1"/>
    <property type="molecule type" value="Genomic_DNA"/>
</dbReference>
<accession>A0ABX7BVN0</accession>
<feature type="domain" description="ABC transporter" evidence="5">
    <location>
        <begin position="286"/>
        <end position="505"/>
    </location>
</feature>
<dbReference type="Pfam" id="PF16326">
    <property type="entry name" value="ABC_tran_CTD"/>
    <property type="match status" value="1"/>
</dbReference>
<keyword evidence="3" id="KW-0175">Coiled coil</keyword>
<dbReference type="InterPro" id="IPR032524">
    <property type="entry name" value="ABC_tran_C"/>
</dbReference>
<dbReference type="InterPro" id="IPR017871">
    <property type="entry name" value="ABC_transporter-like_CS"/>
</dbReference>
<sequence>MAPRSSPRPPLVALKDVRLQDGPRPLFDGVDLALEPRTRSCLVGRNGAGKSTLMKVVMGLIEPDSGTRSMQAGVRFAYVPQEPLIAGDTLLDYASSGEAEPWTAEAWLTTFGMDPQKSTKGLSGGEIRRAALAKAFAEEPDLLLLDEPTNHMDILAIELLEKEIIDARCATLIVSHDRAFLNRVTQSCHWLEGRRVRTLNKGFDAFDEWAAKVTEEEAESLRRLNKAIERETYTFYRSITAQRTRNEGRARALEAMRADRAERVKDLPRDLQLGVDSGTTSGKLVADLKGISQRFGDRTVIKPFTSRIIRGDRLAIVGPNGAGKTTLVKIMLGELTPTEGTVKLGANLEPVYLDQSREGLRSDMTLWDALTPGGGDSILVRGVSKHVAAYAKDFLFSEAQLRQPISTLSGGERNRLLLARALAKPANMLVLDEPTNDLDMDTLDKLEELLESYDGTLILVSHDRDFVDRLATSTIGMNGRGDIVETPGGWTDFIRQNPGFLSASASSGGGSSRSDGAVATSQPGAASAGSSRPASAAPPSASPAGEAAARTKPGKLSFKDTHRLKELDALIQELPATIAGHEASLADVNFYSRDPSGFASTMKALEAAQSKLAAAEEEWLELEAKREALAG</sequence>
<organism evidence="6 7">
    <name type="scientific">Brevundimonas vitisensis</name>
    <dbReference type="NCBI Taxonomy" id="2800818"/>
    <lineage>
        <taxon>Bacteria</taxon>
        <taxon>Pseudomonadati</taxon>
        <taxon>Pseudomonadota</taxon>
        <taxon>Alphaproteobacteria</taxon>
        <taxon>Caulobacterales</taxon>
        <taxon>Caulobacteraceae</taxon>
        <taxon>Brevundimonas</taxon>
    </lineage>
</organism>
<dbReference type="InterPro" id="IPR037118">
    <property type="entry name" value="Val-tRNA_synth_C_sf"/>
</dbReference>
<dbReference type="InterPro" id="IPR003593">
    <property type="entry name" value="AAA+_ATPase"/>
</dbReference>
<feature type="coiled-coil region" evidence="3">
    <location>
        <begin position="598"/>
        <end position="625"/>
    </location>
</feature>
<keyword evidence="7" id="KW-1185">Reference proteome</keyword>
<feature type="domain" description="ABC transporter" evidence="5">
    <location>
        <begin position="12"/>
        <end position="218"/>
    </location>
</feature>
<dbReference type="PROSITE" id="PS50893">
    <property type="entry name" value="ABC_TRANSPORTER_2"/>
    <property type="match status" value="2"/>
</dbReference>
<dbReference type="SUPFAM" id="SSF52540">
    <property type="entry name" value="P-loop containing nucleoside triphosphate hydrolases"/>
    <property type="match status" value="2"/>
</dbReference>
<reference evidence="6 7" key="1">
    <citation type="submission" date="2021-01" db="EMBL/GenBank/DDBJ databases">
        <title>Brevundimonas vitis sp. nov., an bacterium isolated from grape (Vitis vinifera).</title>
        <authorList>
            <person name="Jiang L."/>
            <person name="Lee J."/>
        </authorList>
    </citation>
    <scope>NUCLEOTIDE SEQUENCE [LARGE SCALE GENOMIC DNA]</scope>
    <source>
        <strain evidence="6 7">GRTSA-9</strain>
    </source>
</reference>
<dbReference type="InterPro" id="IPR003439">
    <property type="entry name" value="ABC_transporter-like_ATP-bd"/>
</dbReference>
<protein>
    <submittedName>
        <fullName evidence="6">ABC-F family ATP-binding cassette domain-containing protein</fullName>
    </submittedName>
</protein>
<evidence type="ECO:0000259" key="5">
    <source>
        <dbReference type="PROSITE" id="PS50893"/>
    </source>
</evidence>
<evidence type="ECO:0000313" key="6">
    <source>
        <dbReference type="EMBL" id="QQQ19560.1"/>
    </source>
</evidence>
<evidence type="ECO:0000256" key="1">
    <source>
        <dbReference type="ARBA" id="ARBA00022741"/>
    </source>
</evidence>
<feature type="region of interest" description="Disordered" evidence="4">
    <location>
        <begin position="501"/>
        <end position="557"/>
    </location>
</feature>